<comment type="caution">
    <text evidence="1">The sequence shown here is derived from an EMBL/GenBank/DDBJ whole genome shotgun (WGS) entry which is preliminary data.</text>
</comment>
<name>A0ACB7F3N8_NIBAL</name>
<protein>
    <submittedName>
        <fullName evidence="1">Uncharacterized protein</fullName>
    </submittedName>
</protein>
<dbReference type="EMBL" id="CM024790">
    <property type="protein sequence ID" value="KAG8007641.1"/>
    <property type="molecule type" value="Genomic_DNA"/>
</dbReference>
<feature type="non-terminal residue" evidence="1">
    <location>
        <position position="1"/>
    </location>
</feature>
<gene>
    <name evidence="1" type="ORF">GBF38_013276</name>
</gene>
<sequence length="65" mass="7262">GREKGCSRRNLPAAGVTAALFILRHTPSDGAERRSEEVCSPLITASVINSFIRGKWKARRFRYNS</sequence>
<proteinExistence type="predicted"/>
<organism evidence="1 2">
    <name type="scientific">Nibea albiflora</name>
    <name type="common">Yellow drum</name>
    <name type="synonym">Corvina albiflora</name>
    <dbReference type="NCBI Taxonomy" id="240163"/>
    <lineage>
        <taxon>Eukaryota</taxon>
        <taxon>Metazoa</taxon>
        <taxon>Chordata</taxon>
        <taxon>Craniata</taxon>
        <taxon>Vertebrata</taxon>
        <taxon>Euteleostomi</taxon>
        <taxon>Actinopterygii</taxon>
        <taxon>Neopterygii</taxon>
        <taxon>Teleostei</taxon>
        <taxon>Neoteleostei</taxon>
        <taxon>Acanthomorphata</taxon>
        <taxon>Eupercaria</taxon>
        <taxon>Sciaenidae</taxon>
        <taxon>Nibea</taxon>
    </lineage>
</organism>
<evidence type="ECO:0000313" key="2">
    <source>
        <dbReference type="Proteomes" id="UP000805704"/>
    </source>
</evidence>
<evidence type="ECO:0000313" key="1">
    <source>
        <dbReference type="EMBL" id="KAG8007641.1"/>
    </source>
</evidence>
<dbReference type="Proteomes" id="UP000805704">
    <property type="component" value="Chromosome 2"/>
</dbReference>
<keyword evidence="2" id="KW-1185">Reference proteome</keyword>
<accession>A0ACB7F3N8</accession>
<reference evidence="1" key="1">
    <citation type="submission" date="2020-04" db="EMBL/GenBank/DDBJ databases">
        <title>A chromosome-scale assembly and high-density genetic map of the yellow drum (Nibea albiflora) genome.</title>
        <authorList>
            <person name="Xu D."/>
            <person name="Zhang W."/>
            <person name="Chen R."/>
            <person name="Tan P."/>
            <person name="Wang L."/>
            <person name="Song H."/>
            <person name="Tian L."/>
            <person name="Zhu Q."/>
            <person name="Wang B."/>
        </authorList>
    </citation>
    <scope>NUCLEOTIDE SEQUENCE</scope>
    <source>
        <strain evidence="1">ZJHYS-2018</strain>
    </source>
</reference>